<feature type="region of interest" description="Disordered" evidence="1">
    <location>
        <begin position="739"/>
        <end position="772"/>
    </location>
</feature>
<feature type="domain" description="PAP/OAS1 substrate-binding-related" evidence="3">
    <location>
        <begin position="176"/>
        <end position="368"/>
    </location>
</feature>
<feature type="region of interest" description="Disordered" evidence="1">
    <location>
        <begin position="911"/>
        <end position="954"/>
    </location>
</feature>
<dbReference type="InterPro" id="IPR043519">
    <property type="entry name" value="NT_sf"/>
</dbReference>
<dbReference type="SUPFAM" id="SSF81301">
    <property type="entry name" value="Nucleotidyltransferase"/>
    <property type="match status" value="1"/>
</dbReference>
<dbReference type="Proteomes" id="UP000325577">
    <property type="component" value="Linkage Group LG14"/>
</dbReference>
<dbReference type="OrthoDB" id="273917at2759"/>
<feature type="compositionally biased region" description="Basic and acidic residues" evidence="1">
    <location>
        <begin position="409"/>
        <end position="420"/>
    </location>
</feature>
<dbReference type="PANTHER" id="PTHR45979:SF30">
    <property type="entry name" value="NUCLEOTIDYLTRANSFERASE"/>
    <property type="match status" value="1"/>
</dbReference>
<sequence>MGSHEGWVQPNGFYPSGLLPNEATSMTRVFDQERWSIAEERTAELIACIQPNQPSEEHRNAVACYVERLITKCFPCQVFTYGSVPLKTYLPDGDIDLTLFSTNQNLKDIWADKVLYVLESEEKSEEAEFCVKEVRYIPAEVKIIKCLVENIVVDISFSQLGGLCTLCFLEEVDRFINQNHLFKRSIILIKAWCYYESRILGAHHRLISTYALETLVLYIFHVYNNSFAGPLEVLYHFLEFFSKFDWDNFCVSLWGPVPISSLPDMTADPPRKDGGELLLSREFLDACSSVYSPFPIGQETHELPFISNYVNVIDPLHTNNNLGRSVNKGNFFRIRSAFALGAQRLARLLDCRKENIKTEVNQYFMNTWDRHGKGCRPDAPSPDLYGLRHINLNHTDGSDGIRNYSSSKKVRENSTSHESEVELTLSPRDVFSQHDNQSLKRISRTNDVSSVSCTESQEAHANSTSLMASDQNHQMTQNTSSSDNVNSDNRISRPNNLENEIHVRYQLARTYSSPELTITSSEFSSQGSRNRASETTKGQTASTSLDYNRRKNLGADISENNCAISSTGDLPSSKDEPAAAEATQMHQEEQYFVNKMASSRVHNLGGHVHRPLNLASACLPVPVTPILASLGYAHDNSSGMVHTNVPSFESPWGSNIHYSQGLVSFPVYITSSGIASNQDEIVEPIDDSLLPKQTYMKDHGSMKENRGFVRENFGETPQNQNISGSDVYTTSSRFVLASQAASSETRQSSEGSMDGSSLKNSKSEQDRRVRKLAPSADHSILYKNWWKHEGKSVTDNISSQTHDSGGWIPLSVSTVDTEVAESEVPGTLSSSLLWANQIPGYEPAQMSGSNSMFPIAPMLMGSGSRQRAIDNNGVLPFAFYPMGPPVIMLPVYNFSTETGASNVSRSCFDRDGELDNSHSKQYNPRLGSTENLNQPEISSPKKGVAPAEPSEEHKSDILNSDLVSHWQNLQYGRLCQNPQTHGSTLYPSPVVVPPMYIQGHFPWNGPGIPLYTNANLFSHLMGYGPHPIPVPPLHRRSNRPSSVYQHYGHEIPRYRGGTGTYLPNPKISFRDRQSSNSRNKGNYSYNRKDRHSDREGKWNVNSKQRFAGRGQGRSQVEKPNRRIDWSMASNSQSDRPWYTFKPDSFLSNHCQNDPFSSSNSMHCASPNVAYGMYPLPVANPTGFSPGPVAMLYPYDQYMGCGPPELLEFGSLGSVHFSGLNEVLQLHDGSRGVSEQQNFQIDSTHSSPDQPSSPKLQR</sequence>
<feature type="region of interest" description="Disordered" evidence="1">
    <location>
        <begin position="1230"/>
        <end position="1257"/>
    </location>
</feature>
<dbReference type="Gene3D" id="1.10.1410.10">
    <property type="match status" value="1"/>
</dbReference>
<feature type="domain" description="Poly(A) RNA polymerase mitochondrial-like central palm" evidence="2">
    <location>
        <begin position="43"/>
        <end position="163"/>
    </location>
</feature>
<feature type="region of interest" description="Disordered" evidence="1">
    <location>
        <begin position="1054"/>
        <end position="1128"/>
    </location>
</feature>
<feature type="region of interest" description="Disordered" evidence="1">
    <location>
        <begin position="396"/>
        <end position="498"/>
    </location>
</feature>
<feature type="compositionally biased region" description="Polar residues" evidence="1">
    <location>
        <begin position="1074"/>
        <end position="1085"/>
    </location>
</feature>
<feature type="compositionally biased region" description="Polar residues" evidence="1">
    <location>
        <begin position="739"/>
        <end position="760"/>
    </location>
</feature>
<evidence type="ECO:0000313" key="4">
    <source>
        <dbReference type="EMBL" id="KAA8540017.1"/>
    </source>
</evidence>
<gene>
    <name evidence="4" type="ORF">F0562_026709</name>
</gene>
<evidence type="ECO:0000259" key="2">
    <source>
        <dbReference type="Pfam" id="PF22600"/>
    </source>
</evidence>
<dbReference type="Pfam" id="PF22600">
    <property type="entry name" value="MTPAP-like_central"/>
    <property type="match status" value="1"/>
</dbReference>
<dbReference type="EMBL" id="CM018037">
    <property type="protein sequence ID" value="KAA8540017.1"/>
    <property type="molecule type" value="Genomic_DNA"/>
</dbReference>
<dbReference type="Pfam" id="PF26180">
    <property type="entry name" value="PAP-OAS1"/>
    <property type="match status" value="1"/>
</dbReference>
<feature type="region of interest" description="Disordered" evidence="1">
    <location>
        <begin position="518"/>
        <end position="584"/>
    </location>
</feature>
<dbReference type="InterPro" id="IPR058920">
    <property type="entry name" value="PAP-OAS1-bd-rel"/>
</dbReference>
<evidence type="ECO:0008006" key="6">
    <source>
        <dbReference type="Google" id="ProtNLM"/>
    </source>
</evidence>
<feature type="compositionally biased region" description="Basic and acidic residues" evidence="1">
    <location>
        <begin position="1115"/>
        <end position="1124"/>
    </location>
</feature>
<dbReference type="Gene3D" id="3.30.460.10">
    <property type="entry name" value="Beta Polymerase, domain 2"/>
    <property type="match status" value="1"/>
</dbReference>
<evidence type="ECO:0000313" key="5">
    <source>
        <dbReference type="Proteomes" id="UP000325577"/>
    </source>
</evidence>
<name>A0A5J5BE62_9ASTE</name>
<feature type="compositionally biased region" description="Polar residues" evidence="1">
    <location>
        <begin position="558"/>
        <end position="570"/>
    </location>
</feature>
<organism evidence="4 5">
    <name type="scientific">Nyssa sinensis</name>
    <dbReference type="NCBI Taxonomy" id="561372"/>
    <lineage>
        <taxon>Eukaryota</taxon>
        <taxon>Viridiplantae</taxon>
        <taxon>Streptophyta</taxon>
        <taxon>Embryophyta</taxon>
        <taxon>Tracheophyta</taxon>
        <taxon>Spermatophyta</taxon>
        <taxon>Magnoliopsida</taxon>
        <taxon>eudicotyledons</taxon>
        <taxon>Gunneridae</taxon>
        <taxon>Pentapetalae</taxon>
        <taxon>asterids</taxon>
        <taxon>Cornales</taxon>
        <taxon>Nyssaceae</taxon>
        <taxon>Nyssa</taxon>
    </lineage>
</organism>
<evidence type="ECO:0000259" key="3">
    <source>
        <dbReference type="Pfam" id="PF26180"/>
    </source>
</evidence>
<protein>
    <recommendedName>
        <fullName evidence="6">Polymerase nucleotidyl transferase domain-containing protein</fullName>
    </recommendedName>
</protein>
<dbReference type="PANTHER" id="PTHR45979">
    <property type="entry name" value="PAP/OAS1 SUBSTRATE-BINDING DOMAIN SUPERFAMILY"/>
    <property type="match status" value="1"/>
</dbReference>
<dbReference type="SUPFAM" id="SSF81631">
    <property type="entry name" value="PAP/OAS1 substrate-binding domain"/>
    <property type="match status" value="1"/>
</dbReference>
<feature type="compositionally biased region" description="Basic and acidic residues" evidence="1">
    <location>
        <begin position="1086"/>
        <end position="1097"/>
    </location>
</feature>
<reference evidence="4 5" key="1">
    <citation type="submission" date="2019-09" db="EMBL/GenBank/DDBJ databases">
        <title>A chromosome-level genome assembly of the Chinese tupelo Nyssa sinensis.</title>
        <authorList>
            <person name="Yang X."/>
            <person name="Kang M."/>
            <person name="Yang Y."/>
            <person name="Xiong H."/>
            <person name="Wang M."/>
            <person name="Zhang Z."/>
            <person name="Wang Z."/>
            <person name="Wu H."/>
            <person name="Ma T."/>
            <person name="Liu J."/>
            <person name="Xi Z."/>
        </authorList>
    </citation>
    <scope>NUCLEOTIDE SEQUENCE [LARGE SCALE GENOMIC DNA]</scope>
    <source>
        <strain evidence="4">J267</strain>
        <tissue evidence="4">Leaf</tissue>
    </source>
</reference>
<evidence type="ECO:0000256" key="1">
    <source>
        <dbReference type="SAM" id="MobiDB-lite"/>
    </source>
</evidence>
<proteinExistence type="predicted"/>
<keyword evidence="5" id="KW-1185">Reference proteome</keyword>
<feature type="compositionally biased region" description="Polar residues" evidence="1">
    <location>
        <begin position="433"/>
        <end position="477"/>
    </location>
</feature>
<feature type="compositionally biased region" description="Low complexity" evidence="1">
    <location>
        <begin position="478"/>
        <end position="489"/>
    </location>
</feature>
<dbReference type="AlphaFoldDB" id="A0A5J5BE62"/>
<feature type="compositionally biased region" description="Polar residues" evidence="1">
    <location>
        <begin position="518"/>
        <end position="546"/>
    </location>
</feature>
<dbReference type="CDD" id="cd05402">
    <property type="entry name" value="NT_PAP_TUTase"/>
    <property type="match status" value="1"/>
</dbReference>
<dbReference type="InterPro" id="IPR058921">
    <property type="entry name" value="PAP/OAS1-rel"/>
</dbReference>
<dbReference type="InterPro" id="IPR054708">
    <property type="entry name" value="MTPAP-like_central"/>
</dbReference>
<feature type="compositionally biased region" description="Polar residues" evidence="1">
    <location>
        <begin position="1232"/>
        <end position="1257"/>
    </location>
</feature>
<feature type="compositionally biased region" description="Polar residues" evidence="1">
    <location>
        <begin position="919"/>
        <end position="937"/>
    </location>
</feature>
<accession>A0A5J5BE62</accession>